<evidence type="ECO:0000259" key="18">
    <source>
        <dbReference type="PROSITE" id="PS51181"/>
    </source>
</evidence>
<dbReference type="VEuPathDB" id="AmoebaDB:DICPUDRAFT_93257"/>
<dbReference type="GO" id="GO:0031152">
    <property type="term" value="P:aggregation involved in sorocarp development"/>
    <property type="evidence" value="ECO:0007669"/>
    <property type="project" value="EnsemblProtists"/>
</dbReference>
<dbReference type="GO" id="GO:0034461">
    <property type="term" value="P:uropod retraction"/>
    <property type="evidence" value="ECO:0007669"/>
    <property type="project" value="EnsemblProtists"/>
</dbReference>
<dbReference type="Pfam" id="PF10409">
    <property type="entry name" value="PTEN_C2"/>
    <property type="match status" value="1"/>
</dbReference>
<dbReference type="GO" id="GO:0004722">
    <property type="term" value="F:protein serine/threonine phosphatase activity"/>
    <property type="evidence" value="ECO:0007669"/>
    <property type="project" value="UniProtKB-EC"/>
</dbReference>
<dbReference type="GO" id="GO:1990753">
    <property type="term" value="C:equatorial cell cortex"/>
    <property type="evidence" value="ECO:0007669"/>
    <property type="project" value="EnsemblProtists"/>
</dbReference>
<dbReference type="SUPFAM" id="SSF49562">
    <property type="entry name" value="C2 domain (Calcium/lipid-binding domain, CaLB)"/>
    <property type="match status" value="1"/>
</dbReference>
<dbReference type="AlphaFoldDB" id="F1A4R2"/>
<dbReference type="InterPro" id="IPR014020">
    <property type="entry name" value="Tensin_C2-dom"/>
</dbReference>
<comment type="catalytic activity">
    <reaction evidence="9">
        <text>1D-myo-inositol 1,3,4,5-tetrakisphosphate + H2O = 1D-myo-inositol 1,4,5-trisphosphate + phosphate</text>
        <dbReference type="Rhea" id="RHEA:77155"/>
        <dbReference type="ChEBI" id="CHEBI:15377"/>
        <dbReference type="ChEBI" id="CHEBI:43474"/>
        <dbReference type="ChEBI" id="CHEBI:57895"/>
        <dbReference type="ChEBI" id="CHEBI:203600"/>
    </reaction>
    <physiologicalReaction direction="left-to-right" evidence="9">
        <dbReference type="Rhea" id="RHEA:77156"/>
    </physiologicalReaction>
</comment>
<dbReference type="InterPro" id="IPR029023">
    <property type="entry name" value="Tensin_phosphatase"/>
</dbReference>
<comment type="catalytic activity">
    <reaction evidence="10">
        <text>a 1,2-diacyl-sn-glycero-3-phospho-(1D-myo-inositol-3,4,5-trisphosphate) + H2O = a 1,2-diacyl-sn-glycero-3-phospho-(1D-myo-inositol-4,5-bisphosphate) + phosphate</text>
        <dbReference type="Rhea" id="RHEA:25017"/>
        <dbReference type="ChEBI" id="CHEBI:15377"/>
        <dbReference type="ChEBI" id="CHEBI:43474"/>
        <dbReference type="ChEBI" id="CHEBI:57836"/>
        <dbReference type="ChEBI" id="CHEBI:58456"/>
        <dbReference type="EC" id="3.1.3.67"/>
    </reaction>
    <physiologicalReaction direction="left-to-right" evidence="10">
        <dbReference type="Rhea" id="RHEA:25018"/>
    </physiologicalReaction>
</comment>
<evidence type="ECO:0000256" key="5">
    <source>
        <dbReference type="ARBA" id="ARBA00022801"/>
    </source>
</evidence>
<dbReference type="SMART" id="SM01326">
    <property type="entry name" value="PTEN_C2"/>
    <property type="match status" value="1"/>
</dbReference>
<evidence type="ECO:0000256" key="2">
    <source>
        <dbReference type="ARBA" id="ARBA00013015"/>
    </source>
</evidence>
<dbReference type="GO" id="GO:0031273">
    <property type="term" value="P:negative regulation of pseudopodium assembly"/>
    <property type="evidence" value="ECO:0007669"/>
    <property type="project" value="EnsemblProtists"/>
</dbReference>
<dbReference type="EMBL" id="GL871537">
    <property type="protein sequence ID" value="EGC28823.1"/>
    <property type="molecule type" value="Genomic_DNA"/>
</dbReference>
<comment type="catalytic activity">
    <reaction evidence="6">
        <text>1,2-dihexadecanoyl-sn-glycero-3-phospho-(1D-myo-inositol-3,4,5-trisphosphate) + H2O = 1,2-dihexadecanoyl-sn-glycero-3-phospho-(1D-myo-inositol-4,5-bisphosphate) + phosphate</text>
        <dbReference type="Rhea" id="RHEA:43560"/>
        <dbReference type="ChEBI" id="CHEBI:15377"/>
        <dbReference type="ChEBI" id="CHEBI:43474"/>
        <dbReference type="ChEBI" id="CHEBI:83420"/>
        <dbReference type="ChEBI" id="CHEBI:83423"/>
    </reaction>
    <physiologicalReaction direction="left-to-right" evidence="6">
        <dbReference type="Rhea" id="RHEA:43561"/>
    </physiologicalReaction>
</comment>
<dbReference type="OrthoDB" id="18331at2759"/>
<dbReference type="GO" id="GO:0001931">
    <property type="term" value="C:uropod"/>
    <property type="evidence" value="ECO:0007669"/>
    <property type="project" value="EnsemblProtists"/>
</dbReference>
<feature type="domain" description="Phosphatase tensin-type" evidence="18">
    <location>
        <begin position="1"/>
        <end position="74"/>
    </location>
</feature>
<accession>F1A4R2</accession>
<dbReference type="EC" id="3.1.3.67" evidence="2"/>
<name>F1A4R2_DICPU</name>
<dbReference type="SUPFAM" id="SSF52799">
    <property type="entry name" value="(Phosphotyrosine protein) phosphatases II"/>
    <property type="match status" value="1"/>
</dbReference>
<dbReference type="GO" id="GO:0051800">
    <property type="term" value="F:phosphatidylinositol-3,4-bisphosphate 3-phosphatase activity"/>
    <property type="evidence" value="ECO:0007669"/>
    <property type="project" value="EnsemblProtists"/>
</dbReference>
<evidence type="ECO:0000313" key="21">
    <source>
        <dbReference type="Proteomes" id="UP000001064"/>
    </source>
</evidence>
<evidence type="ECO:0000256" key="4">
    <source>
        <dbReference type="ARBA" id="ARBA00022490"/>
    </source>
</evidence>
<comment type="catalytic activity">
    <reaction evidence="14">
        <text>O-phospho-L-threonyl-[protein] + H2O = L-threonyl-[protein] + phosphate</text>
        <dbReference type="Rhea" id="RHEA:47004"/>
        <dbReference type="Rhea" id="RHEA-COMP:11060"/>
        <dbReference type="Rhea" id="RHEA-COMP:11605"/>
        <dbReference type="ChEBI" id="CHEBI:15377"/>
        <dbReference type="ChEBI" id="CHEBI:30013"/>
        <dbReference type="ChEBI" id="CHEBI:43474"/>
        <dbReference type="ChEBI" id="CHEBI:61977"/>
        <dbReference type="EC" id="3.1.3.16"/>
    </reaction>
    <physiologicalReaction direction="left-to-right" evidence="14">
        <dbReference type="Rhea" id="RHEA:47005"/>
    </physiologicalReaction>
</comment>
<reference evidence="21" key="1">
    <citation type="journal article" date="2011" name="Genome Biol.">
        <title>Comparative genomics of the social amoebae Dictyostelium discoideum and Dictyostelium purpureum.</title>
        <authorList>
            <consortium name="US DOE Joint Genome Institute (JGI-PGF)"/>
            <person name="Sucgang R."/>
            <person name="Kuo A."/>
            <person name="Tian X."/>
            <person name="Salerno W."/>
            <person name="Parikh A."/>
            <person name="Feasley C.L."/>
            <person name="Dalin E."/>
            <person name="Tu H."/>
            <person name="Huang E."/>
            <person name="Barry K."/>
            <person name="Lindquist E."/>
            <person name="Shapiro H."/>
            <person name="Bruce D."/>
            <person name="Schmutz J."/>
            <person name="Salamov A."/>
            <person name="Fey P."/>
            <person name="Gaudet P."/>
            <person name="Anjard C."/>
            <person name="Babu M.M."/>
            <person name="Basu S."/>
            <person name="Bushmanova Y."/>
            <person name="van der Wel H."/>
            <person name="Katoh-Kurasawa M."/>
            <person name="Dinh C."/>
            <person name="Coutinho P.M."/>
            <person name="Saito T."/>
            <person name="Elias M."/>
            <person name="Schaap P."/>
            <person name="Kay R.R."/>
            <person name="Henrissat B."/>
            <person name="Eichinger L."/>
            <person name="Rivero F."/>
            <person name="Putnam N.H."/>
            <person name="West C.M."/>
            <person name="Loomis W.F."/>
            <person name="Chisholm R.L."/>
            <person name="Shaulsky G."/>
            <person name="Strassmann J.E."/>
            <person name="Queller D.C."/>
            <person name="Kuspa A."/>
            <person name="Grigoriev I.V."/>
        </authorList>
    </citation>
    <scope>NUCLEOTIDE SEQUENCE [LARGE SCALE GENOMIC DNA]</scope>
    <source>
        <strain evidence="21">QSDP1</strain>
    </source>
</reference>
<dbReference type="GO" id="GO:0034485">
    <property type="term" value="F:phosphatidylinositol-3,4,5-trisphosphate 5-phosphatase activity"/>
    <property type="evidence" value="ECO:0007669"/>
    <property type="project" value="EnsemblProtists"/>
</dbReference>
<evidence type="ECO:0000256" key="6">
    <source>
        <dbReference type="ARBA" id="ARBA00034256"/>
    </source>
</evidence>
<dbReference type="GO" id="GO:0000281">
    <property type="term" value="P:mitotic cytokinesis"/>
    <property type="evidence" value="ECO:0007669"/>
    <property type="project" value="EnsemblProtists"/>
</dbReference>
<dbReference type="GO" id="GO:0140986">
    <property type="term" value="P:G protein-coupled chemorepellent receptor signaling pathway"/>
    <property type="evidence" value="ECO:0007669"/>
    <property type="project" value="EnsemblProtists"/>
</dbReference>
<comment type="catalytic activity">
    <reaction evidence="7">
        <text>1,2-dioctanoyl-sn-glycero-3-phospho-(1D-myo-inositol-3,4,5-trisphosphate) + H2O = 1,2-dioctanoyl-sn-glycero-3-phospho-(1D-myo-inositol-4,5-bisphosphate) + phosphate</text>
        <dbReference type="Rhea" id="RHEA:43552"/>
        <dbReference type="ChEBI" id="CHEBI:15377"/>
        <dbReference type="ChEBI" id="CHEBI:43474"/>
        <dbReference type="ChEBI" id="CHEBI:83416"/>
        <dbReference type="ChEBI" id="CHEBI:83419"/>
    </reaction>
    <physiologicalReaction direction="left-to-right" evidence="7">
        <dbReference type="Rhea" id="RHEA:43553"/>
    </physiologicalReaction>
</comment>
<dbReference type="InterPro" id="IPR057023">
    <property type="entry name" value="PTP-SAK"/>
</dbReference>
<dbReference type="GO" id="GO:0043327">
    <property type="term" value="P:chemotaxis to cAMP"/>
    <property type="evidence" value="ECO:0007669"/>
    <property type="project" value="EnsemblProtists"/>
</dbReference>
<feature type="compositionally biased region" description="Low complexity" evidence="16">
    <location>
        <begin position="322"/>
        <end position="353"/>
    </location>
</feature>
<dbReference type="GO" id="GO:0036052">
    <property type="term" value="P:protein localization to uropod"/>
    <property type="evidence" value="ECO:0007669"/>
    <property type="project" value="EnsemblProtists"/>
</dbReference>
<evidence type="ECO:0000256" key="15">
    <source>
        <dbReference type="ARBA" id="ARBA00051341"/>
    </source>
</evidence>
<dbReference type="GO" id="GO:0007188">
    <property type="term" value="P:adenylate cyclase-modulating G protein-coupled receptor signaling pathway"/>
    <property type="evidence" value="ECO:0007669"/>
    <property type="project" value="EnsemblProtists"/>
</dbReference>
<evidence type="ECO:0000256" key="12">
    <source>
        <dbReference type="ARBA" id="ARBA00044309"/>
    </source>
</evidence>
<evidence type="ECO:0000259" key="17">
    <source>
        <dbReference type="PROSITE" id="PS50056"/>
    </source>
</evidence>
<dbReference type="PANTHER" id="PTHR12305">
    <property type="entry name" value="PHOSPHATASE WITH HOMOLOGY TO TENSIN"/>
    <property type="match status" value="1"/>
</dbReference>
<dbReference type="GO" id="GO:0032060">
    <property type="term" value="P:bleb assembly"/>
    <property type="evidence" value="ECO:0007669"/>
    <property type="project" value="EnsemblProtists"/>
</dbReference>
<evidence type="ECO:0000259" key="19">
    <source>
        <dbReference type="PROSITE" id="PS51182"/>
    </source>
</evidence>
<evidence type="ECO:0000256" key="10">
    <source>
        <dbReference type="ARBA" id="ARBA00043760"/>
    </source>
</evidence>
<dbReference type="GO" id="GO:0043491">
    <property type="term" value="P:phosphatidylinositol 3-kinase/protein kinase B signal transduction"/>
    <property type="evidence" value="ECO:0007669"/>
    <property type="project" value="EnsemblProtists"/>
</dbReference>
<dbReference type="GO" id="GO:0005829">
    <property type="term" value="C:cytosol"/>
    <property type="evidence" value="ECO:0007669"/>
    <property type="project" value="EnsemblProtists"/>
</dbReference>
<comment type="catalytic activity">
    <reaction evidence="11">
        <text>1D-myo-inositol 1,3,4,5,6-pentakisphosphate + H2O = 1D-myo-inositol 1,4,5,6-tetrakisphosphate + phosphate</text>
        <dbReference type="Rhea" id="RHEA:77143"/>
        <dbReference type="ChEBI" id="CHEBI:15377"/>
        <dbReference type="ChEBI" id="CHEBI:43474"/>
        <dbReference type="ChEBI" id="CHEBI:57627"/>
        <dbReference type="ChEBI" id="CHEBI:57733"/>
    </reaction>
    <physiologicalReaction direction="left-to-right" evidence="11">
        <dbReference type="Rhea" id="RHEA:77144"/>
    </physiologicalReaction>
</comment>
<feature type="compositionally biased region" description="Low complexity" evidence="16">
    <location>
        <begin position="391"/>
        <end position="411"/>
    </location>
</feature>
<keyword evidence="4" id="KW-0963">Cytoplasm</keyword>
<proteinExistence type="predicted"/>
<dbReference type="GO" id="GO:0051898">
    <property type="term" value="P:negative regulation of phosphatidylinositol 3-kinase/protein kinase B signal transduction"/>
    <property type="evidence" value="ECO:0007669"/>
    <property type="project" value="EnsemblProtists"/>
</dbReference>
<sequence length="411" mass="45820">MKEDDKNVAVIHCKAGKGRTGLMICCWLMYCGMWKNTEDSLRFYAALRTYNQKGVTIPSQIRYVHYFGKSIRENIKYVPRTVLLKKIVLKPLPKEINLSEIQFNISVGKTSVFTSKDSVNVIIHKTEKKKKEKSPKESKKDKKDKKLSKENSEAKLEHSPSMQSVNGGASLSSSTNNAGMNTISSQTLSQLGGSQFSLSDLAGDASIIEEYIAFEIGSLPLLGDIRIEFTDKNGDRMFMFWINTSFVQQHESIPKIGLDKAHKDKNHKSYPEDFHVELFFEQLEPSHTTVVASAEEHFQQYPHSSNNVATSSSHNEILDNTNNSSPQSNINNNNSNNISLNSSNNNISLSSSQVKPIVETDTEKKIDEPTVVENQEQVPPTTKVEAEKVENSNASANDSETSSDTSSNNSN</sequence>
<dbReference type="InterPro" id="IPR035892">
    <property type="entry name" value="C2_domain_sf"/>
</dbReference>
<dbReference type="PROSITE" id="PS50056">
    <property type="entry name" value="TYR_PHOSPHATASE_2"/>
    <property type="match status" value="1"/>
</dbReference>
<dbReference type="InterPro" id="IPR029021">
    <property type="entry name" value="Prot-tyrosine_phosphatase-like"/>
</dbReference>
<dbReference type="GO" id="GO:0004725">
    <property type="term" value="F:protein tyrosine phosphatase activity"/>
    <property type="evidence" value="ECO:0007669"/>
    <property type="project" value="UniProtKB-EC"/>
</dbReference>
<dbReference type="RefSeq" id="XP_003294656.1">
    <property type="nucleotide sequence ID" value="XM_003294608.1"/>
</dbReference>
<feature type="domain" description="C2 tensin-type" evidence="19">
    <location>
        <begin position="79"/>
        <end position="283"/>
    </location>
</feature>
<dbReference type="InterPro" id="IPR000387">
    <property type="entry name" value="Tyr_Pase_dom"/>
</dbReference>
<dbReference type="GO" id="GO:0050919">
    <property type="term" value="P:negative chemotaxis"/>
    <property type="evidence" value="ECO:0007669"/>
    <property type="project" value="EnsemblProtists"/>
</dbReference>
<dbReference type="PANTHER" id="PTHR12305:SF81">
    <property type="entry name" value="PHOSPHATIDYLINOSITOL 3,4,5-TRISPHOSPHATE 3-PHOSPHATASE AND DUAL-SPECIFICITY PROTEIN PHOSPHATASE PTEN"/>
    <property type="match status" value="1"/>
</dbReference>
<dbReference type="GO" id="GO:0030010">
    <property type="term" value="P:establishment of cell polarity"/>
    <property type="evidence" value="ECO:0007669"/>
    <property type="project" value="EnsemblProtists"/>
</dbReference>
<dbReference type="Proteomes" id="UP000001064">
    <property type="component" value="Unassembled WGS sequence"/>
</dbReference>
<dbReference type="Gene3D" id="3.90.190.10">
    <property type="entry name" value="Protein tyrosine phosphatase superfamily"/>
    <property type="match status" value="1"/>
</dbReference>
<evidence type="ECO:0000256" key="8">
    <source>
        <dbReference type="ARBA" id="ARBA00034338"/>
    </source>
</evidence>
<evidence type="ECO:0000313" key="20">
    <source>
        <dbReference type="EMBL" id="EGC28823.1"/>
    </source>
</evidence>
<dbReference type="GO" id="GO:0080025">
    <property type="term" value="F:phosphatidylinositol-3,5-bisphosphate binding"/>
    <property type="evidence" value="ECO:0007669"/>
    <property type="project" value="EnsemblProtists"/>
</dbReference>
<evidence type="ECO:0000256" key="9">
    <source>
        <dbReference type="ARBA" id="ARBA00043734"/>
    </source>
</evidence>
<comment type="subcellular location">
    <subcellularLocation>
        <location evidence="1">Cytoplasm</location>
    </subcellularLocation>
</comment>
<dbReference type="InterPro" id="IPR051281">
    <property type="entry name" value="Dual-spec_lipid-protein_phosph"/>
</dbReference>
<feature type="region of interest" description="Disordered" evidence="16">
    <location>
        <begin position="126"/>
        <end position="178"/>
    </location>
</feature>
<dbReference type="PROSITE" id="PS51182">
    <property type="entry name" value="C2_TENSIN"/>
    <property type="match status" value="1"/>
</dbReference>
<dbReference type="Gene3D" id="2.60.40.1110">
    <property type="match status" value="1"/>
</dbReference>
<evidence type="ECO:0000256" key="7">
    <source>
        <dbReference type="ARBA" id="ARBA00034268"/>
    </source>
</evidence>
<dbReference type="GO" id="GO:0031269">
    <property type="term" value="P:pseudopodium assembly"/>
    <property type="evidence" value="ECO:0007669"/>
    <property type="project" value="EnsemblProtists"/>
</dbReference>
<dbReference type="GO" id="GO:0046580">
    <property type="term" value="P:negative regulation of Ras protein signal transduction"/>
    <property type="evidence" value="ECO:0007669"/>
    <property type="project" value="EnsemblProtists"/>
</dbReference>
<dbReference type="GO" id="GO:0048870">
    <property type="term" value="P:cell motility"/>
    <property type="evidence" value="ECO:0007669"/>
    <property type="project" value="EnsemblProtists"/>
</dbReference>
<feature type="compositionally biased region" description="Polar residues" evidence="16">
    <location>
        <begin position="160"/>
        <end position="178"/>
    </location>
</feature>
<dbReference type="PROSITE" id="PS00383">
    <property type="entry name" value="TYR_PHOSPHATASE_1"/>
    <property type="match status" value="1"/>
</dbReference>
<feature type="domain" description="Tyrosine specific protein phosphatases" evidence="17">
    <location>
        <begin position="1"/>
        <end position="62"/>
    </location>
</feature>
<gene>
    <name evidence="20" type="ORF">DICPUDRAFT_93257</name>
</gene>
<feature type="compositionally biased region" description="Polar residues" evidence="16">
    <location>
        <begin position="301"/>
        <end position="321"/>
    </location>
</feature>
<comment type="catalytic activity">
    <reaction evidence="13">
        <text>O-phospho-L-seryl-[protein] + H2O = L-seryl-[protein] + phosphate</text>
        <dbReference type="Rhea" id="RHEA:20629"/>
        <dbReference type="Rhea" id="RHEA-COMP:9863"/>
        <dbReference type="Rhea" id="RHEA-COMP:11604"/>
        <dbReference type="ChEBI" id="CHEBI:15377"/>
        <dbReference type="ChEBI" id="CHEBI:29999"/>
        <dbReference type="ChEBI" id="CHEBI:43474"/>
        <dbReference type="ChEBI" id="CHEBI:83421"/>
        <dbReference type="EC" id="3.1.3.16"/>
    </reaction>
    <physiologicalReaction direction="left-to-right" evidence="13">
        <dbReference type="Rhea" id="RHEA:20630"/>
    </physiologicalReaction>
</comment>
<dbReference type="GO" id="GO:0016314">
    <property type="term" value="F:phosphatidylinositol-3,4,5-trisphosphate 3-phosphatase activity"/>
    <property type="evidence" value="ECO:0007669"/>
    <property type="project" value="UniProtKB-EC"/>
</dbReference>
<dbReference type="GO" id="GO:0051490">
    <property type="term" value="P:negative regulation of filopodium assembly"/>
    <property type="evidence" value="ECO:0007669"/>
    <property type="project" value="EnsemblProtists"/>
</dbReference>
<feature type="compositionally biased region" description="Basic and acidic residues" evidence="16">
    <location>
        <begin position="147"/>
        <end position="158"/>
    </location>
</feature>
<evidence type="ECO:0000256" key="3">
    <source>
        <dbReference type="ARBA" id="ARBA00013081"/>
    </source>
</evidence>
<dbReference type="EC" id="3.1.3.16" evidence="3"/>
<comment type="catalytic activity">
    <reaction evidence="15">
        <text>O-phospho-L-tyrosyl-[protein] + H2O = L-tyrosyl-[protein] + phosphate</text>
        <dbReference type="Rhea" id="RHEA:10684"/>
        <dbReference type="Rhea" id="RHEA-COMP:10136"/>
        <dbReference type="Rhea" id="RHEA-COMP:20101"/>
        <dbReference type="ChEBI" id="CHEBI:15377"/>
        <dbReference type="ChEBI" id="CHEBI:43474"/>
        <dbReference type="ChEBI" id="CHEBI:46858"/>
        <dbReference type="ChEBI" id="CHEBI:61978"/>
        <dbReference type="EC" id="3.1.3.48"/>
    </reaction>
    <physiologicalReaction direction="left-to-right" evidence="15">
        <dbReference type="Rhea" id="RHEA:10685"/>
    </physiologicalReaction>
</comment>
<dbReference type="GO" id="GO:1903665">
    <property type="term" value="P:negative regulation of asexual reproduction"/>
    <property type="evidence" value="ECO:0007669"/>
    <property type="project" value="EnsemblProtists"/>
</dbReference>
<keyword evidence="21" id="KW-1185">Reference proteome</keyword>
<keyword evidence="5" id="KW-0378">Hydrolase</keyword>
<dbReference type="GO" id="GO:0031038">
    <property type="term" value="P:myosin II filament organization"/>
    <property type="evidence" value="ECO:0007669"/>
    <property type="project" value="EnsemblProtists"/>
</dbReference>
<dbReference type="KEGG" id="dpp:DICPUDRAFT_93257"/>
<dbReference type="Pfam" id="PF22784">
    <property type="entry name" value="PTP-SAK"/>
    <property type="match status" value="1"/>
</dbReference>
<organism evidence="20 21">
    <name type="scientific">Dictyostelium purpureum</name>
    <name type="common">Slime mold</name>
    <dbReference type="NCBI Taxonomy" id="5786"/>
    <lineage>
        <taxon>Eukaryota</taxon>
        <taxon>Amoebozoa</taxon>
        <taxon>Evosea</taxon>
        <taxon>Eumycetozoa</taxon>
        <taxon>Dictyostelia</taxon>
        <taxon>Dictyosteliales</taxon>
        <taxon>Dictyosteliaceae</taxon>
        <taxon>Dictyostelium</taxon>
    </lineage>
</organism>
<dbReference type="GeneID" id="10507111"/>
<feature type="region of interest" description="Disordered" evidence="16">
    <location>
        <begin position="301"/>
        <end position="411"/>
    </location>
</feature>
<dbReference type="GO" id="GO:0022604">
    <property type="term" value="P:regulation of cell morphogenesis"/>
    <property type="evidence" value="ECO:0007669"/>
    <property type="project" value="EnsemblProtists"/>
</dbReference>
<dbReference type="InterPro" id="IPR016130">
    <property type="entry name" value="Tyr_Pase_AS"/>
</dbReference>
<dbReference type="FunCoup" id="F1A4R2">
    <property type="interactions" value="79"/>
</dbReference>
<dbReference type="PROSITE" id="PS51181">
    <property type="entry name" value="PPASE_TENSIN"/>
    <property type="match status" value="1"/>
</dbReference>
<dbReference type="GO" id="GO:0005546">
    <property type="term" value="F:phosphatidylinositol-4,5-bisphosphate binding"/>
    <property type="evidence" value="ECO:0007669"/>
    <property type="project" value="EnsemblProtists"/>
</dbReference>
<dbReference type="GO" id="GO:0051285">
    <property type="term" value="C:cell cortex of cell tip"/>
    <property type="evidence" value="ECO:0007669"/>
    <property type="project" value="EnsemblProtists"/>
</dbReference>
<evidence type="ECO:0000256" key="13">
    <source>
        <dbReference type="ARBA" id="ARBA00047986"/>
    </source>
</evidence>
<dbReference type="OMA" id="YDHSKFY"/>
<dbReference type="STRING" id="5786.F1A4R2"/>
<dbReference type="GO" id="GO:0031257">
    <property type="term" value="C:cell trailing edge membrane"/>
    <property type="evidence" value="ECO:0007669"/>
    <property type="project" value="EnsemblProtists"/>
</dbReference>
<evidence type="ECO:0000256" key="14">
    <source>
        <dbReference type="ARBA" id="ARBA00048832"/>
    </source>
</evidence>
<dbReference type="GO" id="GO:0032154">
    <property type="term" value="C:cleavage furrow"/>
    <property type="evidence" value="ECO:0007669"/>
    <property type="project" value="EnsemblProtists"/>
</dbReference>
<evidence type="ECO:0000256" key="1">
    <source>
        <dbReference type="ARBA" id="ARBA00004496"/>
    </source>
</evidence>
<dbReference type="GO" id="GO:0030041">
    <property type="term" value="P:actin filament polymerization"/>
    <property type="evidence" value="ECO:0007669"/>
    <property type="project" value="EnsemblProtists"/>
</dbReference>
<dbReference type="eggNOG" id="KOG2283">
    <property type="taxonomic scope" value="Eukaryota"/>
</dbReference>
<evidence type="ECO:0000256" key="11">
    <source>
        <dbReference type="ARBA" id="ARBA00043762"/>
    </source>
</evidence>
<evidence type="ECO:0000256" key="16">
    <source>
        <dbReference type="SAM" id="MobiDB-lite"/>
    </source>
</evidence>
<dbReference type="InParanoid" id="F1A4R2"/>
<protein>
    <recommendedName>
        <fullName evidence="8">Phosphatidylinositol 3,4,5-trisphosphate 3-phosphatase and dual-specificity protein phosphatase PTEN</fullName>
        <ecNumber evidence="3">3.1.3.16</ecNumber>
        <ecNumber evidence="2">3.1.3.67</ecNumber>
    </recommendedName>
    <alternativeName>
        <fullName evidence="12">Inositol polyphosphate 3-phosphatase</fullName>
    </alternativeName>
</protein>